<gene>
    <name evidence="2" type="primary">ftcdnl1</name>
    <name evidence="2" type="synonym">zgc:153901</name>
</gene>
<name>A0AC58GF23_DANRE</name>
<proteinExistence type="predicted"/>
<reference evidence="2" key="1">
    <citation type="submission" date="2025-08" db="UniProtKB">
        <authorList>
            <consortium name="RefSeq"/>
        </authorList>
    </citation>
    <scope>IDENTIFICATION</scope>
    <source>
        <strain evidence="2">Tuebingen</strain>
        <tissue evidence="2">Fibroblasts and whole tissue</tissue>
    </source>
</reference>
<evidence type="ECO:0000313" key="1">
    <source>
        <dbReference type="Proteomes" id="UP000000437"/>
    </source>
</evidence>
<evidence type="ECO:0000313" key="2">
    <source>
        <dbReference type="RefSeq" id="XP_073768334.1"/>
    </source>
</evidence>
<keyword evidence="1" id="KW-1185">Reference proteome</keyword>
<dbReference type="Proteomes" id="UP000000437">
    <property type="component" value="Chromosome 9"/>
</dbReference>
<accession>A0AC58GF23</accession>
<sequence length="343" mass="36711">MSPGKNTTWSSPTCRMSCSALGRRLVACLLNISEARRKDLVETVARSAITDIKGEKREGVTVLNIFNDSDYNRSVITVVANIELIREAVLSACECACSLIDMSVHEGIHPCMGAVDLVPLYPLGEDVGLQDCGEEAQALALTLAERVAGTSAFLFGWADSPQHRGLAQRRKEIGWFGKVLNVSNIKPDIGSQPTRRYGITGVGASPYVMNCNVTIDTQDLALGRSVASAIRESSPGGIPGVQVMALPHEGAVEIACNVESVHGSSSSHGEEQWPNVSIGGQTFCHAPASLITARVAELIKHHGVAIKGTALVGFTPRECRRLAEGAISNGIGEFWKELRRVHM</sequence>
<dbReference type="RefSeq" id="XP_073768334.1">
    <property type="nucleotide sequence ID" value="XM_073912233.1"/>
</dbReference>
<organism evidence="1 2">
    <name type="scientific">Danio rerio</name>
    <name type="common">Zebrafish</name>
    <name type="synonym">Brachydanio rerio</name>
    <dbReference type="NCBI Taxonomy" id="7955"/>
    <lineage>
        <taxon>Eukaryota</taxon>
        <taxon>Metazoa</taxon>
        <taxon>Chordata</taxon>
        <taxon>Craniata</taxon>
        <taxon>Vertebrata</taxon>
        <taxon>Euteleostomi</taxon>
        <taxon>Actinopterygii</taxon>
        <taxon>Neopterygii</taxon>
        <taxon>Teleostei</taxon>
        <taxon>Ostariophysi</taxon>
        <taxon>Cypriniformes</taxon>
        <taxon>Danionidae</taxon>
        <taxon>Danioninae</taxon>
        <taxon>Danio</taxon>
    </lineage>
</organism>
<protein>
    <submittedName>
        <fullName evidence="2">Formiminotransferase N-terminal subdomain-containing protein isoform X1</fullName>
    </submittedName>
</protein>